<dbReference type="GO" id="GO:0005634">
    <property type="term" value="C:nucleus"/>
    <property type="evidence" value="ECO:0007669"/>
    <property type="project" value="UniProtKB-SubCell"/>
</dbReference>
<feature type="region of interest" description="Disordered" evidence="5">
    <location>
        <begin position="16"/>
        <end position="52"/>
    </location>
</feature>
<dbReference type="PANTHER" id="PTHR31001:SF85">
    <property type="entry name" value="ZN(II)2CYS6 TRANSCRIPTION FACTOR (EUROFUNG)"/>
    <property type="match status" value="1"/>
</dbReference>
<name>A0A5N5X949_9EURO</name>
<dbReference type="Pfam" id="PF04082">
    <property type="entry name" value="Fungal_trans"/>
    <property type="match status" value="1"/>
</dbReference>
<comment type="subcellular location">
    <subcellularLocation>
        <location evidence="1">Nucleus</location>
    </subcellularLocation>
</comment>
<feature type="domain" description="Xylanolytic transcriptional activator regulatory" evidence="6">
    <location>
        <begin position="222"/>
        <end position="295"/>
    </location>
</feature>
<evidence type="ECO:0000259" key="6">
    <source>
        <dbReference type="SMART" id="SM00906"/>
    </source>
</evidence>
<evidence type="ECO:0000256" key="1">
    <source>
        <dbReference type="ARBA" id="ARBA00004123"/>
    </source>
</evidence>
<keyword evidence="8" id="KW-1185">Reference proteome</keyword>
<dbReference type="PANTHER" id="PTHR31001">
    <property type="entry name" value="UNCHARACTERIZED TRANSCRIPTIONAL REGULATORY PROTEIN"/>
    <property type="match status" value="1"/>
</dbReference>
<dbReference type="EMBL" id="ML732170">
    <property type="protein sequence ID" value="KAB8077261.1"/>
    <property type="molecule type" value="Genomic_DNA"/>
</dbReference>
<accession>A0A5N5X949</accession>
<protein>
    <submittedName>
        <fullName evidence="7">Fungal-specific transcription factor domain-containing protein</fullName>
    </submittedName>
</protein>
<dbReference type="CDD" id="cd12148">
    <property type="entry name" value="fungal_TF_MHR"/>
    <property type="match status" value="1"/>
</dbReference>
<dbReference type="AlphaFoldDB" id="A0A5N5X949"/>
<dbReference type="InterPro" id="IPR050613">
    <property type="entry name" value="Sec_Metabolite_Reg"/>
</dbReference>
<evidence type="ECO:0000256" key="2">
    <source>
        <dbReference type="ARBA" id="ARBA00023015"/>
    </source>
</evidence>
<dbReference type="InterPro" id="IPR007219">
    <property type="entry name" value="XnlR_reg_dom"/>
</dbReference>
<evidence type="ECO:0000256" key="3">
    <source>
        <dbReference type="ARBA" id="ARBA00023163"/>
    </source>
</evidence>
<dbReference type="GO" id="GO:0008270">
    <property type="term" value="F:zinc ion binding"/>
    <property type="evidence" value="ECO:0007669"/>
    <property type="project" value="InterPro"/>
</dbReference>
<sequence>MQLHSPGLLILYGAKVELPGESDNSDPETASPPDDTIDENPSKRRSGPFGVEEGNSKFLVNEEISRYFESAPWSSLENEAQHPEIGSLDEPMDEANAYDSELFFAPETDYRFENSKASTLKILHRPTFWNVLTNGVRHPHDLSKSFQAVMFTFYLTTITALEEKECQKFFETQKSVIYTRYRRATRQALVNAGFLSTSSIMTLQVYAMFMMCVRSSYRCDTLFVLSGVAIRPARKMGLHRDGTSLGLSPFETEMRRRLWWHLVYIDLRTADVLGTRPSLDLFCGDVKMPLNNENEDFHPDMVDLPPERKSITSIALCLIWCEVMKTLRKFSIANHGDMRWEALFSSNISLAKKDNIISQIDDRLERKFLRHCDPSDPLHTFVSIIIRSSTCKPKLFAHNPRQFVNSHDEVPQSERSTEFVNTNHPTHDCETNPTISGH</sequence>
<feature type="region of interest" description="Disordered" evidence="5">
    <location>
        <begin position="406"/>
        <end position="438"/>
    </location>
</feature>
<dbReference type="SMART" id="SM00906">
    <property type="entry name" value="Fungal_trans"/>
    <property type="match status" value="1"/>
</dbReference>
<organism evidence="7 8">
    <name type="scientific">Aspergillus leporis</name>
    <dbReference type="NCBI Taxonomy" id="41062"/>
    <lineage>
        <taxon>Eukaryota</taxon>
        <taxon>Fungi</taxon>
        <taxon>Dikarya</taxon>
        <taxon>Ascomycota</taxon>
        <taxon>Pezizomycotina</taxon>
        <taxon>Eurotiomycetes</taxon>
        <taxon>Eurotiomycetidae</taxon>
        <taxon>Eurotiales</taxon>
        <taxon>Aspergillaceae</taxon>
        <taxon>Aspergillus</taxon>
        <taxon>Aspergillus subgen. Circumdati</taxon>
    </lineage>
</organism>
<dbReference type="GO" id="GO:0003677">
    <property type="term" value="F:DNA binding"/>
    <property type="evidence" value="ECO:0007669"/>
    <property type="project" value="InterPro"/>
</dbReference>
<keyword evidence="2" id="KW-0805">Transcription regulation</keyword>
<evidence type="ECO:0000313" key="7">
    <source>
        <dbReference type="EMBL" id="KAB8077261.1"/>
    </source>
</evidence>
<dbReference type="GO" id="GO:0006351">
    <property type="term" value="P:DNA-templated transcription"/>
    <property type="evidence" value="ECO:0007669"/>
    <property type="project" value="InterPro"/>
</dbReference>
<gene>
    <name evidence="7" type="ORF">BDV29DRAFT_153815</name>
</gene>
<keyword evidence="3" id="KW-0804">Transcription</keyword>
<feature type="compositionally biased region" description="Basic and acidic residues" evidence="5">
    <location>
        <begin position="406"/>
        <end position="417"/>
    </location>
</feature>
<evidence type="ECO:0000313" key="8">
    <source>
        <dbReference type="Proteomes" id="UP000326565"/>
    </source>
</evidence>
<evidence type="ECO:0000256" key="5">
    <source>
        <dbReference type="SAM" id="MobiDB-lite"/>
    </source>
</evidence>
<keyword evidence="4" id="KW-0539">Nucleus</keyword>
<reference evidence="7 8" key="1">
    <citation type="submission" date="2019-04" db="EMBL/GenBank/DDBJ databases">
        <title>Friends and foes A comparative genomics study of 23 Aspergillus species from section Flavi.</title>
        <authorList>
            <consortium name="DOE Joint Genome Institute"/>
            <person name="Kjaerbolling I."/>
            <person name="Vesth T."/>
            <person name="Frisvad J.C."/>
            <person name="Nybo J.L."/>
            <person name="Theobald S."/>
            <person name="Kildgaard S."/>
            <person name="Isbrandt T."/>
            <person name="Kuo A."/>
            <person name="Sato A."/>
            <person name="Lyhne E.K."/>
            <person name="Kogle M.E."/>
            <person name="Wiebenga A."/>
            <person name="Kun R.S."/>
            <person name="Lubbers R.J."/>
            <person name="Makela M.R."/>
            <person name="Barry K."/>
            <person name="Chovatia M."/>
            <person name="Clum A."/>
            <person name="Daum C."/>
            <person name="Haridas S."/>
            <person name="He G."/>
            <person name="LaButti K."/>
            <person name="Lipzen A."/>
            <person name="Mondo S."/>
            <person name="Riley R."/>
            <person name="Salamov A."/>
            <person name="Simmons B.A."/>
            <person name="Magnuson J.K."/>
            <person name="Henrissat B."/>
            <person name="Mortensen U.H."/>
            <person name="Larsen T.O."/>
            <person name="Devries R.P."/>
            <person name="Grigoriev I.V."/>
            <person name="Machida M."/>
            <person name="Baker S.E."/>
            <person name="Andersen M.R."/>
        </authorList>
    </citation>
    <scope>NUCLEOTIDE SEQUENCE [LARGE SCALE GENOMIC DNA]</scope>
    <source>
        <strain evidence="7 8">CBS 151.66</strain>
    </source>
</reference>
<dbReference type="OrthoDB" id="2269373at2759"/>
<dbReference type="Proteomes" id="UP000326565">
    <property type="component" value="Unassembled WGS sequence"/>
</dbReference>
<evidence type="ECO:0000256" key="4">
    <source>
        <dbReference type="ARBA" id="ARBA00023242"/>
    </source>
</evidence>
<proteinExistence type="predicted"/>